<dbReference type="Proteomes" id="UP000003844">
    <property type="component" value="Unassembled WGS sequence"/>
</dbReference>
<dbReference type="SUPFAM" id="SSF143865">
    <property type="entry name" value="CorA soluble domain-like"/>
    <property type="match status" value="1"/>
</dbReference>
<evidence type="ECO:0000313" key="9">
    <source>
        <dbReference type="EMBL" id="EHQ04257.1"/>
    </source>
</evidence>
<dbReference type="HOGENOM" id="CLU_007127_0_0_10"/>
<dbReference type="EMBL" id="JH594605">
    <property type="protein sequence ID" value="EHQ04257.1"/>
    <property type="molecule type" value="Genomic_DNA"/>
</dbReference>
<keyword evidence="4 8" id="KW-1003">Cell membrane</keyword>
<dbReference type="Gene3D" id="1.20.58.340">
    <property type="entry name" value="Magnesium transport protein CorA, transmembrane region"/>
    <property type="match status" value="2"/>
</dbReference>
<proteinExistence type="inferred from homology"/>
<dbReference type="GO" id="GO:0015087">
    <property type="term" value="F:cobalt ion transmembrane transporter activity"/>
    <property type="evidence" value="ECO:0007669"/>
    <property type="project" value="UniProtKB-UniRule"/>
</dbReference>
<dbReference type="OrthoDB" id="9803416at2"/>
<sequence>MLKRKQLFLRRPKSTKALNQVPGTVTYIGRKESVETRLEVIDYNKESFERYISTNPEDAFNFEDDDKNTWININGLNNTPEIEKLGKYYDLHPLILEDIVNTNQRPKVDEFQDYIFLVVKMLYYPKDSAQKTNGTLVNEHISIAVGKDYVLTFQEADGDVFEGIRDRLANAKGRIRNHGTDYLLFSLLDAIIDQYFEVIDSIGDKIELLEDNLFQAQPSDDITFEIQELKRTILRIRRAVFPLREVLSRLEKLDNDLIDDKTGNYFRDLYDHIIQVSENIDIYREMTWGLMDMYMTTISNKMNEVMKVLTIIATIFIPLTFIAGIYGMNFENMPELEWEYGYFVLLGIMILIFIMMIYYFRRKRWI</sequence>
<gene>
    <name evidence="8" type="primary">corA</name>
    <name evidence="9" type="ORF">Gilli_0099</name>
</gene>
<dbReference type="PANTHER" id="PTHR46494">
    <property type="entry name" value="CORA FAMILY METAL ION TRANSPORTER (EUROFUNG)"/>
    <property type="match status" value="1"/>
</dbReference>
<evidence type="ECO:0000256" key="6">
    <source>
        <dbReference type="ARBA" id="ARBA00022989"/>
    </source>
</evidence>
<keyword evidence="6 8" id="KW-1133">Transmembrane helix</keyword>
<evidence type="ECO:0000256" key="2">
    <source>
        <dbReference type="ARBA" id="ARBA00009765"/>
    </source>
</evidence>
<dbReference type="NCBIfam" id="TIGR00383">
    <property type="entry name" value="corA"/>
    <property type="match status" value="1"/>
</dbReference>
<dbReference type="STRING" id="865937.Gilli_0099"/>
<evidence type="ECO:0000256" key="3">
    <source>
        <dbReference type="ARBA" id="ARBA00022448"/>
    </source>
</evidence>
<keyword evidence="8" id="KW-0406">Ion transport</keyword>
<dbReference type="InterPro" id="IPR002523">
    <property type="entry name" value="MgTranspt_CorA/ZnTranspt_ZntB"/>
</dbReference>
<evidence type="ECO:0000313" key="10">
    <source>
        <dbReference type="Proteomes" id="UP000003844"/>
    </source>
</evidence>
<comment type="function">
    <text evidence="8">Mediates influx of magnesium ions.</text>
</comment>
<dbReference type="InterPro" id="IPR045863">
    <property type="entry name" value="CorA_TM1_TM2"/>
</dbReference>
<protein>
    <recommendedName>
        <fullName evidence="8">Magnesium transport protein CorA</fullName>
    </recommendedName>
</protein>
<dbReference type="GO" id="GO:0005886">
    <property type="term" value="C:plasma membrane"/>
    <property type="evidence" value="ECO:0007669"/>
    <property type="project" value="UniProtKB-SubCell"/>
</dbReference>
<keyword evidence="5 8" id="KW-0812">Transmembrane</keyword>
<evidence type="ECO:0000256" key="1">
    <source>
        <dbReference type="ARBA" id="ARBA00004651"/>
    </source>
</evidence>
<keyword evidence="8" id="KW-0460">Magnesium</keyword>
<keyword evidence="7 8" id="KW-0472">Membrane</keyword>
<evidence type="ECO:0000256" key="5">
    <source>
        <dbReference type="ARBA" id="ARBA00022692"/>
    </source>
</evidence>
<comment type="subcellular location">
    <subcellularLocation>
        <location evidence="1">Cell membrane</location>
        <topology evidence="1">Multi-pass membrane protein</topology>
    </subcellularLocation>
    <subcellularLocation>
        <location evidence="8">Membrane</location>
        <topology evidence="8">Multi-pass membrane protein</topology>
    </subcellularLocation>
</comment>
<dbReference type="GO" id="GO:0015095">
    <property type="term" value="F:magnesium ion transmembrane transporter activity"/>
    <property type="evidence" value="ECO:0007669"/>
    <property type="project" value="UniProtKB-UniRule"/>
</dbReference>
<dbReference type="GO" id="GO:0050897">
    <property type="term" value="F:cobalt ion binding"/>
    <property type="evidence" value="ECO:0007669"/>
    <property type="project" value="TreeGrafter"/>
</dbReference>
<evidence type="ECO:0000256" key="4">
    <source>
        <dbReference type="ARBA" id="ARBA00022475"/>
    </source>
</evidence>
<feature type="transmembrane region" description="Helical" evidence="8">
    <location>
        <begin position="340"/>
        <end position="360"/>
    </location>
</feature>
<dbReference type="InterPro" id="IPR004488">
    <property type="entry name" value="Mg/Co-transport_prot_CorA"/>
</dbReference>
<organism evidence="9 10">
    <name type="scientific">Gillisia limnaea (strain DSM 15749 / LMG 21470 / R-8282)</name>
    <dbReference type="NCBI Taxonomy" id="865937"/>
    <lineage>
        <taxon>Bacteria</taxon>
        <taxon>Pseudomonadati</taxon>
        <taxon>Bacteroidota</taxon>
        <taxon>Flavobacteriia</taxon>
        <taxon>Flavobacteriales</taxon>
        <taxon>Flavobacteriaceae</taxon>
        <taxon>Gillisia</taxon>
    </lineage>
</organism>
<dbReference type="FunFam" id="1.20.58.340:FF:000012">
    <property type="entry name" value="Magnesium transport protein CorA"/>
    <property type="match status" value="1"/>
</dbReference>
<keyword evidence="10" id="KW-1185">Reference proteome</keyword>
<dbReference type="AlphaFoldDB" id="H2BQT8"/>
<dbReference type="PANTHER" id="PTHR46494:SF1">
    <property type="entry name" value="CORA FAMILY METAL ION TRANSPORTER (EUROFUNG)"/>
    <property type="match status" value="1"/>
</dbReference>
<feature type="transmembrane region" description="Helical" evidence="8">
    <location>
        <begin position="308"/>
        <end position="328"/>
    </location>
</feature>
<dbReference type="CDD" id="cd12828">
    <property type="entry name" value="TmCorA-like_1"/>
    <property type="match status" value="1"/>
</dbReference>
<name>H2BQT8_GILLR</name>
<reference evidence="10" key="1">
    <citation type="journal article" date="2012" name="Stand. Genomic Sci.">
        <title>Genome sequence of the Antarctic rhodopsins-containing flavobacterium Gillisia limnaea type strain (R-8282(T)).</title>
        <authorList>
            <person name="Riedel T."/>
            <person name="Held B."/>
            <person name="Nolan M."/>
            <person name="Lucas S."/>
            <person name="Lapidus A."/>
            <person name="Tice H."/>
            <person name="Del Rio T.G."/>
            <person name="Cheng J.F."/>
            <person name="Han C."/>
            <person name="Tapia R."/>
            <person name="Goodwin L.A."/>
            <person name="Pitluck S."/>
            <person name="Liolios K."/>
            <person name="Mavromatis K."/>
            <person name="Pagani I."/>
            <person name="Ivanova N."/>
            <person name="Mikhailova N."/>
            <person name="Pati A."/>
            <person name="Chen A."/>
            <person name="Palaniappan K."/>
            <person name="Land M."/>
            <person name="Rohde M."/>
            <person name="Tindall B.J."/>
            <person name="Detter J.C."/>
            <person name="Goker M."/>
            <person name="Bristow J."/>
            <person name="Eisen J.A."/>
            <person name="Markowitz V."/>
            <person name="Hugenholtz P."/>
            <person name="Kyrpides N.C."/>
            <person name="Klenk H.P."/>
            <person name="Woyke T."/>
        </authorList>
    </citation>
    <scope>NUCLEOTIDE SEQUENCE [LARGE SCALE GENOMIC DNA]</scope>
    <source>
        <strain evidence="10">DSM 15749 / LMG 21470 / R-8282</strain>
    </source>
</reference>
<dbReference type="GO" id="GO:0000287">
    <property type="term" value="F:magnesium ion binding"/>
    <property type="evidence" value="ECO:0007669"/>
    <property type="project" value="TreeGrafter"/>
</dbReference>
<evidence type="ECO:0000256" key="7">
    <source>
        <dbReference type="ARBA" id="ARBA00023136"/>
    </source>
</evidence>
<dbReference type="RefSeq" id="WP_006987149.1">
    <property type="nucleotide sequence ID" value="NZ_JH594605.1"/>
</dbReference>
<keyword evidence="3 8" id="KW-0813">Transport</keyword>
<comment type="similarity">
    <text evidence="2 8">Belongs to the CorA metal ion transporter (MIT) (TC 1.A.35) family.</text>
</comment>
<dbReference type="Gene3D" id="3.30.460.20">
    <property type="entry name" value="CorA soluble domain-like"/>
    <property type="match status" value="1"/>
</dbReference>
<dbReference type="Pfam" id="PF01544">
    <property type="entry name" value="CorA"/>
    <property type="match status" value="1"/>
</dbReference>
<dbReference type="eggNOG" id="COG0598">
    <property type="taxonomic scope" value="Bacteria"/>
</dbReference>
<evidence type="ECO:0000256" key="8">
    <source>
        <dbReference type="RuleBase" id="RU362010"/>
    </source>
</evidence>
<dbReference type="SUPFAM" id="SSF144083">
    <property type="entry name" value="Magnesium transport protein CorA, transmembrane region"/>
    <property type="match status" value="1"/>
</dbReference>
<accession>H2BQT8</accession>
<dbReference type="InterPro" id="IPR045861">
    <property type="entry name" value="CorA_cytoplasmic_dom"/>
</dbReference>